<protein>
    <submittedName>
        <fullName evidence="4">Polysaccharide deacetylase family protein</fullName>
    </submittedName>
</protein>
<dbReference type="PROSITE" id="PS51677">
    <property type="entry name" value="NODB"/>
    <property type="match status" value="1"/>
</dbReference>
<gene>
    <name evidence="4" type="ORF">H8S08_04775</name>
</gene>
<name>A0ABR7CM67_9BACT</name>
<proteinExistence type="predicted"/>
<organism evidence="4 5">
    <name type="scientific">Alistipes hominis</name>
    <dbReference type="NCBI Taxonomy" id="2763015"/>
    <lineage>
        <taxon>Bacteria</taxon>
        <taxon>Pseudomonadati</taxon>
        <taxon>Bacteroidota</taxon>
        <taxon>Bacteroidia</taxon>
        <taxon>Bacteroidales</taxon>
        <taxon>Rikenellaceae</taxon>
        <taxon>Alistipes</taxon>
    </lineage>
</organism>
<keyword evidence="1" id="KW-0479">Metal-binding</keyword>
<reference evidence="4 5" key="1">
    <citation type="submission" date="2020-08" db="EMBL/GenBank/DDBJ databases">
        <title>Genome public.</title>
        <authorList>
            <person name="Liu C."/>
            <person name="Sun Q."/>
        </authorList>
    </citation>
    <scope>NUCLEOTIDE SEQUENCE [LARGE SCALE GENOMIC DNA]</scope>
    <source>
        <strain evidence="4 5">New-7</strain>
    </source>
</reference>
<keyword evidence="2" id="KW-0378">Hydrolase</keyword>
<dbReference type="Proteomes" id="UP000636891">
    <property type="component" value="Unassembled WGS sequence"/>
</dbReference>
<accession>A0ABR7CM67</accession>
<keyword evidence="5" id="KW-1185">Reference proteome</keyword>
<sequence>MYIRPPKFIRRLFPSLIWSMPESDRVYLTFDDGPTPGVTEWILDQLAEYDAKATFFCLGKNAEQYPHLYRMIVDAGHAIGNHTYSHQKGWGMSLERYLEDVDFANDILHTDLFRPPYARIKPSQAHRISERYNIVMWDVLSRDYSRLISPRQCLHNVTRHVRGGSIVVFHDSVKSFRNLRYALPRTLQYLQKQGLECSVIEL</sequence>
<evidence type="ECO:0000259" key="3">
    <source>
        <dbReference type="PROSITE" id="PS51677"/>
    </source>
</evidence>
<evidence type="ECO:0000256" key="2">
    <source>
        <dbReference type="ARBA" id="ARBA00022801"/>
    </source>
</evidence>
<evidence type="ECO:0000256" key="1">
    <source>
        <dbReference type="ARBA" id="ARBA00022723"/>
    </source>
</evidence>
<dbReference type="InterPro" id="IPR011330">
    <property type="entry name" value="Glyco_hydro/deAcase_b/a-brl"/>
</dbReference>
<dbReference type="CDD" id="cd10917">
    <property type="entry name" value="CE4_NodB_like_6s_7s"/>
    <property type="match status" value="1"/>
</dbReference>
<dbReference type="SUPFAM" id="SSF88713">
    <property type="entry name" value="Glycoside hydrolase/deacetylase"/>
    <property type="match status" value="1"/>
</dbReference>
<evidence type="ECO:0000313" key="5">
    <source>
        <dbReference type="Proteomes" id="UP000636891"/>
    </source>
</evidence>
<dbReference type="InterPro" id="IPR002509">
    <property type="entry name" value="NODB_dom"/>
</dbReference>
<dbReference type="Pfam" id="PF01522">
    <property type="entry name" value="Polysacc_deac_1"/>
    <property type="match status" value="1"/>
</dbReference>
<dbReference type="PANTHER" id="PTHR10587:SF133">
    <property type="entry name" value="CHITIN DEACETYLASE 1-RELATED"/>
    <property type="match status" value="1"/>
</dbReference>
<feature type="domain" description="NodB homology" evidence="3">
    <location>
        <begin position="24"/>
        <end position="198"/>
    </location>
</feature>
<comment type="caution">
    <text evidence="4">The sequence shown here is derived from an EMBL/GenBank/DDBJ whole genome shotgun (WGS) entry which is preliminary data.</text>
</comment>
<dbReference type="Gene3D" id="3.20.20.370">
    <property type="entry name" value="Glycoside hydrolase/deacetylase"/>
    <property type="match status" value="1"/>
</dbReference>
<dbReference type="PANTHER" id="PTHR10587">
    <property type="entry name" value="GLYCOSYL TRANSFERASE-RELATED"/>
    <property type="match status" value="1"/>
</dbReference>
<evidence type="ECO:0000313" key="4">
    <source>
        <dbReference type="EMBL" id="MBC5616335.1"/>
    </source>
</evidence>
<dbReference type="RefSeq" id="WP_055202880.1">
    <property type="nucleotide sequence ID" value="NZ_JACOOK010000002.1"/>
</dbReference>
<dbReference type="InterPro" id="IPR050248">
    <property type="entry name" value="Polysacc_deacetylase_ArnD"/>
</dbReference>
<dbReference type="EMBL" id="JACOOK010000002">
    <property type="protein sequence ID" value="MBC5616335.1"/>
    <property type="molecule type" value="Genomic_DNA"/>
</dbReference>